<dbReference type="RefSeq" id="WP_373310275.1">
    <property type="nucleotide sequence ID" value="NZ_BNBE01000002.1"/>
</dbReference>
<comment type="caution">
    <text evidence="3">The sequence shown here is derived from an EMBL/GenBank/DDBJ whole genome shotgun (WGS) entry which is preliminary data.</text>
</comment>
<evidence type="ECO:0000313" key="4">
    <source>
        <dbReference type="Proteomes" id="UP000632849"/>
    </source>
</evidence>
<dbReference type="InterPro" id="IPR050128">
    <property type="entry name" value="Sulfate_adenylyltrnsfr_sub2"/>
</dbReference>
<evidence type="ECO:0000256" key="1">
    <source>
        <dbReference type="SAM" id="MobiDB-lite"/>
    </source>
</evidence>
<reference evidence="3" key="2">
    <citation type="submission" date="2020-09" db="EMBL/GenBank/DDBJ databases">
        <authorList>
            <person name="Sun Q."/>
            <person name="Ohkuma M."/>
        </authorList>
    </citation>
    <scope>NUCLEOTIDE SEQUENCE</scope>
    <source>
        <strain evidence="3">JCM 4122</strain>
    </source>
</reference>
<dbReference type="InterPro" id="IPR017598">
    <property type="entry name" value="SulphurTrfase_DndC"/>
</dbReference>
<dbReference type="GO" id="GO:0003824">
    <property type="term" value="F:catalytic activity"/>
    <property type="evidence" value="ECO:0007669"/>
    <property type="project" value="InterPro"/>
</dbReference>
<dbReference type="PANTHER" id="PTHR43196:SF2">
    <property type="entry name" value="PHOSPHOADENOSINE PHOSPHOSULFATE REDUCTASE"/>
    <property type="match status" value="1"/>
</dbReference>
<reference evidence="3" key="1">
    <citation type="journal article" date="2014" name="Int. J. Syst. Evol. Microbiol.">
        <title>Complete genome sequence of Corynebacterium casei LMG S-19264T (=DSM 44701T), isolated from a smear-ripened cheese.</title>
        <authorList>
            <consortium name="US DOE Joint Genome Institute (JGI-PGF)"/>
            <person name="Walter F."/>
            <person name="Albersmeier A."/>
            <person name="Kalinowski J."/>
            <person name="Ruckert C."/>
        </authorList>
    </citation>
    <scope>NUCLEOTIDE SEQUENCE</scope>
    <source>
        <strain evidence="3">JCM 4122</strain>
    </source>
</reference>
<dbReference type="AlphaFoldDB" id="A0A919BU93"/>
<dbReference type="SUPFAM" id="SSF52402">
    <property type="entry name" value="Adenine nucleotide alpha hydrolases-like"/>
    <property type="match status" value="1"/>
</dbReference>
<name>A0A919BU93_STRFL</name>
<dbReference type="PANTHER" id="PTHR43196">
    <property type="entry name" value="SULFATE ADENYLYLTRANSFERASE SUBUNIT 2"/>
    <property type="match status" value="1"/>
</dbReference>
<dbReference type="Pfam" id="PF01507">
    <property type="entry name" value="PAPS_reduct"/>
    <property type="match status" value="1"/>
</dbReference>
<evidence type="ECO:0000259" key="2">
    <source>
        <dbReference type="Pfam" id="PF01507"/>
    </source>
</evidence>
<dbReference type="InterPro" id="IPR014729">
    <property type="entry name" value="Rossmann-like_a/b/a_fold"/>
</dbReference>
<proteinExistence type="predicted"/>
<evidence type="ECO:0000313" key="3">
    <source>
        <dbReference type="EMBL" id="GHG13848.1"/>
    </source>
</evidence>
<dbReference type="NCBIfam" id="TIGR03183">
    <property type="entry name" value="DNA_S_dndC"/>
    <property type="match status" value="1"/>
</dbReference>
<dbReference type="EMBL" id="BNBE01000002">
    <property type="protein sequence ID" value="GHG13848.1"/>
    <property type="molecule type" value="Genomic_DNA"/>
</dbReference>
<dbReference type="InterPro" id="IPR002500">
    <property type="entry name" value="PAPS_reduct_dom"/>
</dbReference>
<gene>
    <name evidence="3" type="ORF">GCM10017667_54920</name>
</gene>
<keyword evidence="4" id="KW-1185">Reference proteome</keyword>
<protein>
    <recommendedName>
        <fullName evidence="2">Phosphoadenosine phosphosulphate reductase domain-containing protein</fullName>
    </recommendedName>
</protein>
<feature type="domain" description="Phosphoadenosine phosphosulphate reductase" evidence="2">
    <location>
        <begin position="45"/>
        <end position="228"/>
    </location>
</feature>
<dbReference type="Proteomes" id="UP000632849">
    <property type="component" value="Unassembled WGS sequence"/>
</dbReference>
<accession>A0A919BU93</accession>
<organism evidence="3 4">
    <name type="scientific">Streptomyces filamentosus</name>
    <name type="common">Streptomyces roseosporus</name>
    <dbReference type="NCBI Taxonomy" id="67294"/>
    <lineage>
        <taxon>Bacteria</taxon>
        <taxon>Bacillati</taxon>
        <taxon>Actinomycetota</taxon>
        <taxon>Actinomycetes</taxon>
        <taxon>Kitasatosporales</taxon>
        <taxon>Streptomycetaceae</taxon>
        <taxon>Streptomyces</taxon>
    </lineage>
</organism>
<sequence length="539" mass="60615">MRPPVLLGLSPTRTAPFAGQTMGQWLTGILEEIRDLYRADQVPWVVGYSGGKDSTLCLMLVWMALAGLPPAERTKVVHVISTDTGVENPVVAAWVNASLDSMRRAAAEQGLPIEAHRLTPAVEDSFWVCLIGRGYAAPRPKFRWCTERLKIKPSNAFIRAVVAAFGEVILVLGTRKAESRARARTMARHEKRRVRDRLSPNGSLPNSLVYSPIEDLSNDEVWELLMQHPNPWGHSNKDLLTMYQGASPDAECPLVVDSTTPSCGDSRFGCWTCTLVSEDRSMQAMISNDAEKEWMLPLLELRNALDVDDDRDLRDFRRMSGRLHPFKGRLVHGAYLQQAREEWLRRLLEAQTWIRANGPRYVRDLTLITLEELRVIRHEWVYVKHEIEDSLPGIYRSATGEPYPDPPVDSALAVNGAEMVGILREVCGDDEQQFLMIRELLGVERRYRTMTRRAGLFDALEKVVGKYAFEDEEDALDFALRRERHTAEVRDRPRSDILAAGKSQASPPPEERSPSEAETLAADLRAAGLVPADTSSDEP</sequence>
<dbReference type="NCBIfam" id="NF005316">
    <property type="entry name" value="PRK06850.1"/>
    <property type="match status" value="1"/>
</dbReference>
<feature type="region of interest" description="Disordered" evidence="1">
    <location>
        <begin position="489"/>
        <end position="518"/>
    </location>
</feature>
<dbReference type="Gene3D" id="3.40.50.620">
    <property type="entry name" value="HUPs"/>
    <property type="match status" value="1"/>
</dbReference>